<dbReference type="SUPFAM" id="SSF52047">
    <property type="entry name" value="RNI-like"/>
    <property type="match status" value="1"/>
</dbReference>
<evidence type="ECO:0000313" key="2">
    <source>
        <dbReference type="Proteomes" id="UP001556367"/>
    </source>
</evidence>
<accession>A0ABR3JVZ7</accession>
<dbReference type="EMBL" id="JASNQZ010000002">
    <property type="protein sequence ID" value="KAL0960016.1"/>
    <property type="molecule type" value="Genomic_DNA"/>
</dbReference>
<evidence type="ECO:0000313" key="1">
    <source>
        <dbReference type="EMBL" id="KAL0960016.1"/>
    </source>
</evidence>
<sequence length="592" mass="66524">MASSQPIIESPFSGELGTNYEPSAEDIVRIDEFLKEPLQEISRLDAEIARHMDAVNALRATRNELHTKLVDTHLALKSPMRRVPRDVLEEIFWHCLAADHNPVRSTKEPPLLLVGVCRKWRNVALSTPRLWRALHIVLSKGIPEYKAEAVISERVEGIRRWLQLSGAQPLSISITSPKHPSHEDIHRHLHEADLLVTVLMDASHRWRRIKFNIPGRNLHSLRWLTTQSVPKLESLSIFRPDESFLRPAANFIESGTSSQGIQMESTFAFLRGARRLSELVVHIPTPSFLASISPQHLTTLVIRGSPLRFMSVDPRDILDVLRSTANTLVSFRIQHAFFTVSPVSSTQPRSTILLPRLEVLALHSLTASSLSGLLDDLLAPALKVLRFEQMFSNTPSADAIPLHSMLHRSLSILDALHICSIPCDQLIAILGDQPSLRRLEIEWQEVRGADPQDVRPFLDALWPGLSRTSTTPYLCPVLQDFDLRNCPCSDILIIDTLNAHLQTLGSVPSPLLHLRSLHVTFPPDLVQSEPSDGINEAIQLLRGAYGLRIRFVYPTKDRENPWDNICYPDISGDSSRILTTSLNGFYGYPGLH</sequence>
<reference evidence="2" key="1">
    <citation type="submission" date="2024-06" db="EMBL/GenBank/DDBJ databases">
        <title>Multi-omics analyses provide insights into the biosynthesis of the anticancer antibiotic pleurotin in Hohenbuehelia grisea.</title>
        <authorList>
            <person name="Weaver J.A."/>
            <person name="Alberti F."/>
        </authorList>
    </citation>
    <scope>NUCLEOTIDE SEQUENCE [LARGE SCALE GENOMIC DNA]</scope>
    <source>
        <strain evidence="2">T-177</strain>
    </source>
</reference>
<evidence type="ECO:0008006" key="3">
    <source>
        <dbReference type="Google" id="ProtNLM"/>
    </source>
</evidence>
<gene>
    <name evidence="1" type="ORF">HGRIS_011666</name>
</gene>
<protein>
    <recommendedName>
        <fullName evidence="3">F-box domain-containing protein</fullName>
    </recommendedName>
</protein>
<proteinExistence type="predicted"/>
<keyword evidence="2" id="KW-1185">Reference proteome</keyword>
<dbReference type="Proteomes" id="UP001556367">
    <property type="component" value="Unassembled WGS sequence"/>
</dbReference>
<name>A0ABR3JVZ7_9AGAR</name>
<comment type="caution">
    <text evidence="1">The sequence shown here is derived from an EMBL/GenBank/DDBJ whole genome shotgun (WGS) entry which is preliminary data.</text>
</comment>
<organism evidence="1 2">
    <name type="scientific">Hohenbuehelia grisea</name>
    <dbReference type="NCBI Taxonomy" id="104357"/>
    <lineage>
        <taxon>Eukaryota</taxon>
        <taxon>Fungi</taxon>
        <taxon>Dikarya</taxon>
        <taxon>Basidiomycota</taxon>
        <taxon>Agaricomycotina</taxon>
        <taxon>Agaricomycetes</taxon>
        <taxon>Agaricomycetidae</taxon>
        <taxon>Agaricales</taxon>
        <taxon>Pleurotineae</taxon>
        <taxon>Pleurotaceae</taxon>
        <taxon>Hohenbuehelia</taxon>
    </lineage>
</organism>